<comment type="caution">
    <text evidence="1">The sequence shown here is derived from an EMBL/GenBank/DDBJ whole genome shotgun (WGS) entry which is preliminary data.</text>
</comment>
<gene>
    <name evidence="1" type="ORF">SO802_002941</name>
</gene>
<evidence type="ECO:0000313" key="2">
    <source>
        <dbReference type="Proteomes" id="UP001459277"/>
    </source>
</evidence>
<evidence type="ECO:0000313" key="1">
    <source>
        <dbReference type="EMBL" id="KAL0015872.1"/>
    </source>
</evidence>
<protein>
    <submittedName>
        <fullName evidence="1">Uncharacterized protein</fullName>
    </submittedName>
</protein>
<sequence length="100" mass="11796">MSCTTTMEVEEKGIQIQQQWMREQQQQPRGKIFKGRGARCSGAFSVENWRWRNIFIPQGKERTLKSKLIEMDWIGLEFKHILCLLGVGLGEHFHFQFHGM</sequence>
<dbReference type="AlphaFoldDB" id="A0AAW2E1A3"/>
<reference evidence="1 2" key="1">
    <citation type="submission" date="2024-01" db="EMBL/GenBank/DDBJ databases">
        <title>A telomere-to-telomere, gap-free genome of sweet tea (Lithocarpus litseifolius).</title>
        <authorList>
            <person name="Zhou J."/>
        </authorList>
    </citation>
    <scope>NUCLEOTIDE SEQUENCE [LARGE SCALE GENOMIC DNA]</scope>
    <source>
        <strain evidence="1">Zhou-2022a</strain>
        <tissue evidence="1">Leaf</tissue>
    </source>
</reference>
<proteinExistence type="predicted"/>
<dbReference type="EMBL" id="JAZDWU010000001">
    <property type="protein sequence ID" value="KAL0015872.1"/>
    <property type="molecule type" value="Genomic_DNA"/>
</dbReference>
<keyword evidence="2" id="KW-1185">Reference proteome</keyword>
<dbReference type="Proteomes" id="UP001459277">
    <property type="component" value="Unassembled WGS sequence"/>
</dbReference>
<accession>A0AAW2E1A3</accession>
<organism evidence="1 2">
    <name type="scientific">Lithocarpus litseifolius</name>
    <dbReference type="NCBI Taxonomy" id="425828"/>
    <lineage>
        <taxon>Eukaryota</taxon>
        <taxon>Viridiplantae</taxon>
        <taxon>Streptophyta</taxon>
        <taxon>Embryophyta</taxon>
        <taxon>Tracheophyta</taxon>
        <taxon>Spermatophyta</taxon>
        <taxon>Magnoliopsida</taxon>
        <taxon>eudicotyledons</taxon>
        <taxon>Gunneridae</taxon>
        <taxon>Pentapetalae</taxon>
        <taxon>rosids</taxon>
        <taxon>fabids</taxon>
        <taxon>Fagales</taxon>
        <taxon>Fagaceae</taxon>
        <taxon>Lithocarpus</taxon>
    </lineage>
</organism>
<name>A0AAW2E1A3_9ROSI</name>